<dbReference type="RefSeq" id="WP_253330002.1">
    <property type="nucleotide sequence ID" value="NZ_JAMYXC010000049.1"/>
</dbReference>
<dbReference type="AlphaFoldDB" id="A0A9X2FN46"/>
<organism evidence="1 2">
    <name type="scientific">Limimaricola litoreus</name>
    <dbReference type="NCBI Taxonomy" id="2955316"/>
    <lineage>
        <taxon>Bacteria</taxon>
        <taxon>Pseudomonadati</taxon>
        <taxon>Pseudomonadota</taxon>
        <taxon>Alphaproteobacteria</taxon>
        <taxon>Rhodobacterales</taxon>
        <taxon>Paracoccaceae</taxon>
        <taxon>Limimaricola</taxon>
    </lineage>
</organism>
<comment type="caution">
    <text evidence="1">The sequence shown here is derived from an EMBL/GenBank/DDBJ whole genome shotgun (WGS) entry which is preliminary data.</text>
</comment>
<accession>A0A9X2FN46</accession>
<name>A0A9X2FN46_9RHOB</name>
<dbReference type="EMBL" id="JAMYXC010000049">
    <property type="protein sequence ID" value="MCP1167672.1"/>
    <property type="molecule type" value="Genomic_DNA"/>
</dbReference>
<keyword evidence="2" id="KW-1185">Reference proteome</keyword>
<evidence type="ECO:0000313" key="1">
    <source>
        <dbReference type="EMBL" id="MCP1167672.1"/>
    </source>
</evidence>
<sequence length="249" mass="27523">MQSQVSTQSHLEYRPSGFHWRRRWPRRVLKTCTPSRKVSLVLSLRSHVLPDAKALAQKLTLLSDIAFAGVTERTMAIAPEIMERLLVELCRFLIEAADAAREMAPMRTPEVAAYELACANAAVETLRHAIAMRDRDVARDPLRDVAARLGITLDEADPDWQRLAFRALRVMLDAQQENLRRDHGAFEGPSAPLQAARSIVDAAVPVPTLPVTHRVPTMSTTPCDAAAVAPTMRNQITILKASPPPVSQS</sequence>
<protein>
    <submittedName>
        <fullName evidence="1">Uncharacterized protein</fullName>
    </submittedName>
</protein>
<dbReference type="Proteomes" id="UP001139477">
    <property type="component" value="Unassembled WGS sequence"/>
</dbReference>
<proteinExistence type="predicted"/>
<evidence type="ECO:0000313" key="2">
    <source>
        <dbReference type="Proteomes" id="UP001139477"/>
    </source>
</evidence>
<gene>
    <name evidence="1" type="ORF">NHG85_03855</name>
</gene>
<reference evidence="1" key="1">
    <citation type="submission" date="2022-06" db="EMBL/GenBank/DDBJ databases">
        <title>Limimaricola sediminis sp. nov., isolated from an intertidal sediment.</title>
        <authorList>
            <person name="Shao X."/>
        </authorList>
    </citation>
    <scope>NUCLEOTIDE SEQUENCE</scope>
    <source>
        <strain evidence="1">ASW11-118</strain>
    </source>
</reference>